<dbReference type="EMBL" id="VILF01000003">
    <property type="protein sequence ID" value="MTJ43660.1"/>
    <property type="molecule type" value="Genomic_DNA"/>
</dbReference>
<reference evidence="2" key="1">
    <citation type="journal article" date="2020" name="Toxins">
        <title>Phylogenomic Analysis of Secondary Metabolism in the Toxic Cyanobacterial Genera Anabaena, Dolichospermum and Aphanizomenon.</title>
        <authorList>
            <person name="Oesterholm J."/>
            <person name="Popin R.V."/>
            <person name="Fewer D.P."/>
            <person name="Sivonen K."/>
        </authorList>
    </citation>
    <scope>NUCLEOTIDE SEQUENCE [LARGE SCALE GENOMIC DNA]</scope>
    <source>
        <strain evidence="2">UHCC 0037</strain>
    </source>
</reference>
<comment type="caution">
    <text evidence="1">The sequence shown here is derived from an EMBL/GenBank/DDBJ whole genome shotgun (WGS) entry which is preliminary data.</text>
</comment>
<name>A0ACC7S5A6_DOLFA</name>
<accession>A0ACC7S5A6</accession>
<keyword evidence="2" id="KW-1185">Reference proteome</keyword>
<organism evidence="1 2">
    <name type="scientific">Dolichospermum flos-aquae UHCC 0037</name>
    <dbReference type="NCBI Taxonomy" id="2590026"/>
    <lineage>
        <taxon>Bacteria</taxon>
        <taxon>Bacillati</taxon>
        <taxon>Cyanobacteriota</taxon>
        <taxon>Cyanophyceae</taxon>
        <taxon>Nostocales</taxon>
        <taxon>Aphanizomenonaceae</taxon>
        <taxon>Dolichospermum</taxon>
    </lineage>
</organism>
<evidence type="ECO:0000313" key="2">
    <source>
        <dbReference type="Proteomes" id="UP001517388"/>
    </source>
</evidence>
<sequence length="397" mass="44149">MANEEHLAILKQGVEVWNKWRVENPEIKPDLSKLWLREANLSGANLSVTNLSSIKFIKTSLIEANLSGANLNLAILSSCYLNKANLSGANLNRANLNSSVLNTANLTGAILTRAELYANKLLSANLTSADLTKAILLNADLTRAILNKANLNTADLFEAKLNGANLFEAKFNGANLTRTQALETNFTSATLTGACIQDWNYNKNTKLDDVICEYIYLRENQQERRPSSGNFAPGEFTKLYQKSLDTIDLIFRHGIDWDAFSYSFKKIEIENQDAQLDIQIIEKKGDGVIVVSIHASPDADKTKIHGDFMQGYELAVKTLEAQHQRSVKTLEEQYQARLEDKDKTINQLFSTINQQNQQQAENSGKVSIYYQLNPQFAGGIVDAQTVNAEQIGGEIKN</sequence>
<evidence type="ECO:0000313" key="1">
    <source>
        <dbReference type="EMBL" id="MTJ43660.1"/>
    </source>
</evidence>
<gene>
    <name evidence="1" type="ORF">FJR39_10820</name>
</gene>
<dbReference type="Proteomes" id="UP001517388">
    <property type="component" value="Unassembled WGS sequence"/>
</dbReference>
<protein>
    <submittedName>
        <fullName evidence="1">Pentapeptide repeat-containing protein</fullName>
    </submittedName>
</protein>
<proteinExistence type="predicted"/>